<proteinExistence type="predicted"/>
<dbReference type="AlphaFoldDB" id="A0AA95B7E5"/>
<feature type="transmembrane region" description="Helical" evidence="6">
    <location>
        <begin position="89"/>
        <end position="112"/>
    </location>
</feature>
<evidence type="ECO:0000256" key="2">
    <source>
        <dbReference type="ARBA" id="ARBA00022475"/>
    </source>
</evidence>
<evidence type="ECO:0000256" key="6">
    <source>
        <dbReference type="SAM" id="Phobius"/>
    </source>
</evidence>
<feature type="transmembrane region" description="Helical" evidence="6">
    <location>
        <begin position="20"/>
        <end position="44"/>
    </location>
</feature>
<dbReference type="Proteomes" id="UP000323393">
    <property type="component" value="Unassembled WGS sequence"/>
</dbReference>
<keyword evidence="4 6" id="KW-1133">Transmembrane helix</keyword>
<evidence type="ECO:0000313" key="8">
    <source>
        <dbReference type="Proteomes" id="UP000323393"/>
    </source>
</evidence>
<dbReference type="InterPro" id="IPR050833">
    <property type="entry name" value="Poly_Biosynth_Transport"/>
</dbReference>
<feature type="transmembrane region" description="Helical" evidence="6">
    <location>
        <begin position="174"/>
        <end position="199"/>
    </location>
</feature>
<dbReference type="Pfam" id="PF13440">
    <property type="entry name" value="Polysacc_synt_3"/>
    <property type="match status" value="1"/>
</dbReference>
<reference evidence="7 8" key="1">
    <citation type="submission" date="2019-08" db="EMBL/GenBank/DDBJ databases">
        <title>Bacillus genomes from the desert of Cuatro Cienegas, Coahuila.</title>
        <authorList>
            <person name="Olmedo-Alvarez G."/>
        </authorList>
    </citation>
    <scope>NUCLEOTIDE SEQUENCE [LARGE SCALE GENOMIC DNA]</scope>
    <source>
        <strain evidence="7 8">CH88_3T</strain>
    </source>
</reference>
<feature type="transmembrane region" description="Helical" evidence="6">
    <location>
        <begin position="124"/>
        <end position="146"/>
    </location>
</feature>
<dbReference type="EMBL" id="VTEU01000002">
    <property type="protein sequence ID" value="TYS59869.1"/>
    <property type="molecule type" value="Genomic_DNA"/>
</dbReference>
<dbReference type="RefSeq" id="WP_148965350.1">
    <property type="nucleotide sequence ID" value="NZ_VTEU01000002.1"/>
</dbReference>
<gene>
    <name evidence="7" type="ORF">FZC74_06855</name>
</gene>
<feature type="transmembrane region" description="Helical" evidence="6">
    <location>
        <begin position="378"/>
        <end position="398"/>
    </location>
</feature>
<feature type="transmembrane region" description="Helical" evidence="6">
    <location>
        <begin position="50"/>
        <end position="77"/>
    </location>
</feature>
<comment type="caution">
    <text evidence="7">The sequence shown here is derived from an EMBL/GenBank/DDBJ whole genome shotgun (WGS) entry which is preliminary data.</text>
</comment>
<keyword evidence="2" id="KW-1003">Cell membrane</keyword>
<protein>
    <submittedName>
        <fullName evidence="7">Oligosaccharide flippase family protein</fullName>
    </submittedName>
</protein>
<evidence type="ECO:0000256" key="5">
    <source>
        <dbReference type="ARBA" id="ARBA00023136"/>
    </source>
</evidence>
<dbReference type="PANTHER" id="PTHR30250">
    <property type="entry name" value="PST FAMILY PREDICTED COLANIC ACID TRANSPORTER"/>
    <property type="match status" value="1"/>
</dbReference>
<evidence type="ECO:0000256" key="4">
    <source>
        <dbReference type="ARBA" id="ARBA00022989"/>
    </source>
</evidence>
<feature type="transmembrane region" description="Helical" evidence="6">
    <location>
        <begin position="315"/>
        <end position="336"/>
    </location>
</feature>
<evidence type="ECO:0000313" key="7">
    <source>
        <dbReference type="EMBL" id="TYS59869.1"/>
    </source>
</evidence>
<comment type="subcellular location">
    <subcellularLocation>
        <location evidence="1">Cell membrane</location>
        <topology evidence="1">Multi-pass membrane protein</topology>
    </subcellularLocation>
</comment>
<organism evidence="7 8">
    <name type="scientific">Sutcliffiella horikoshii</name>
    <dbReference type="NCBI Taxonomy" id="79883"/>
    <lineage>
        <taxon>Bacteria</taxon>
        <taxon>Bacillati</taxon>
        <taxon>Bacillota</taxon>
        <taxon>Bacilli</taxon>
        <taxon>Bacillales</taxon>
        <taxon>Bacillaceae</taxon>
        <taxon>Sutcliffiella</taxon>
    </lineage>
</organism>
<name>A0AA95B7E5_9BACI</name>
<feature type="transmembrane region" description="Helical" evidence="6">
    <location>
        <begin position="348"/>
        <end position="366"/>
    </location>
</feature>
<feature type="transmembrane region" description="Helical" evidence="6">
    <location>
        <begin position="404"/>
        <end position="426"/>
    </location>
</feature>
<keyword evidence="3 6" id="KW-0812">Transmembrane</keyword>
<dbReference type="GO" id="GO:0005886">
    <property type="term" value="C:plasma membrane"/>
    <property type="evidence" value="ECO:0007669"/>
    <property type="project" value="UniProtKB-SubCell"/>
</dbReference>
<accession>A0AA95B7E5</accession>
<evidence type="ECO:0000256" key="1">
    <source>
        <dbReference type="ARBA" id="ARBA00004651"/>
    </source>
</evidence>
<evidence type="ECO:0000256" key="3">
    <source>
        <dbReference type="ARBA" id="ARBA00022692"/>
    </source>
</evidence>
<keyword evidence="5 6" id="KW-0472">Membrane</keyword>
<dbReference type="PANTHER" id="PTHR30250:SF28">
    <property type="entry name" value="POLYSACCHARIDE BIOSYNTHESIS PROTEIN"/>
    <property type="match status" value="1"/>
</dbReference>
<sequence length="439" mass="48362">MRSIKILNNYKKNKFIRNVITLASGTAAAQGINMLFSPIITRIYGPEAFGILGVFVSIISIVTPIVALTYPVAIVLPKSDSEAKRLIRLSLYISLAMSVIVYLILSLFEVTIIKMLQIDSITPFLLFIPIVMLCLASQQVATQWLLRKKQFGLTAKIVVAQSLIVNSSKLSLGLLYPISATLILVTSIGMGIHAVMLSIGARITKTNQEQEIDTSLNKNQKPPLLMLAKKYCDFPLYRGPQEFLAALSQSMPILLLTYLFGPAVAGFYTLGKSILGLPSQLIGKAVGDVFYPRIAEASHSNEKITKLLRKATTTLAAVGLFPFGVIIMFGPVLFSFVFGSEWEIAGEYARWIALWSYALFVSKPCINTIPIISAQKFHLYYTFVNIIFRAIALILGGFVFNNDIIAVALFGLTGAFFSVLLIIFTLNKSEKFDRGSFVI</sequence>